<organism evidence="1 2">
    <name type="scientific">Podospora fimiseda</name>
    <dbReference type="NCBI Taxonomy" id="252190"/>
    <lineage>
        <taxon>Eukaryota</taxon>
        <taxon>Fungi</taxon>
        <taxon>Dikarya</taxon>
        <taxon>Ascomycota</taxon>
        <taxon>Pezizomycotina</taxon>
        <taxon>Sordariomycetes</taxon>
        <taxon>Sordariomycetidae</taxon>
        <taxon>Sordariales</taxon>
        <taxon>Podosporaceae</taxon>
        <taxon>Podospora</taxon>
    </lineage>
</organism>
<keyword evidence="2" id="KW-1185">Reference proteome</keyword>
<name>A0AAN7GPQ9_9PEZI</name>
<evidence type="ECO:0000313" key="1">
    <source>
        <dbReference type="EMBL" id="KAK4224071.1"/>
    </source>
</evidence>
<sequence>MPSSAISEEYESQLTNWSRFSSFQPDGPYSTGKTTALRVQSELAVKRPGVTASNILDLDPDKAAELLNTHLQWWSSYPPGIPGSNLVSWTSDLLFAIILGLEYSKSVPEEKIHILMLDTKGIKRHFVDALKLARHFYSGLNRKDLESTYATSLKDLIGWRQGPWISSEFLSQGTLDVRGRCVRTDLQKIREARLYEMYRELDDPNYSYLKLMKRLLETRSMERMADSSQNDVHRAINIGRCFGYGGRRALYVALLVFALAERQEFDDGAALEEILGHFSELVDEIDDIDEFDPDLLNITQCLSLPAELKRAEMLVLQPAPEVDTDCKAVRQRVA</sequence>
<accession>A0AAN7GPQ9</accession>
<dbReference type="Proteomes" id="UP001301958">
    <property type="component" value="Unassembled WGS sequence"/>
</dbReference>
<dbReference type="AlphaFoldDB" id="A0AAN7GPQ9"/>
<reference evidence="1" key="2">
    <citation type="submission" date="2023-05" db="EMBL/GenBank/DDBJ databases">
        <authorList>
            <consortium name="Lawrence Berkeley National Laboratory"/>
            <person name="Steindorff A."/>
            <person name="Hensen N."/>
            <person name="Bonometti L."/>
            <person name="Westerberg I."/>
            <person name="Brannstrom I.O."/>
            <person name="Guillou S."/>
            <person name="Cros-Aarteil S."/>
            <person name="Calhoun S."/>
            <person name="Haridas S."/>
            <person name="Kuo A."/>
            <person name="Mondo S."/>
            <person name="Pangilinan J."/>
            <person name="Riley R."/>
            <person name="Labutti K."/>
            <person name="Andreopoulos B."/>
            <person name="Lipzen A."/>
            <person name="Chen C."/>
            <person name="Yanf M."/>
            <person name="Daum C."/>
            <person name="Ng V."/>
            <person name="Clum A."/>
            <person name="Ohm R."/>
            <person name="Martin F."/>
            <person name="Silar P."/>
            <person name="Natvig D."/>
            <person name="Lalanne C."/>
            <person name="Gautier V."/>
            <person name="Ament-Velasquez S.L."/>
            <person name="Kruys A."/>
            <person name="Hutchinson M.I."/>
            <person name="Powell A.J."/>
            <person name="Barry K."/>
            <person name="Miller A.N."/>
            <person name="Grigoriev I.V."/>
            <person name="Debuchy R."/>
            <person name="Gladieux P."/>
            <person name="Thoren M.H."/>
            <person name="Johannesson H."/>
        </authorList>
    </citation>
    <scope>NUCLEOTIDE SEQUENCE</scope>
    <source>
        <strain evidence="1">CBS 990.96</strain>
    </source>
</reference>
<proteinExistence type="predicted"/>
<dbReference type="EMBL" id="MU865404">
    <property type="protein sequence ID" value="KAK4224071.1"/>
    <property type="molecule type" value="Genomic_DNA"/>
</dbReference>
<gene>
    <name evidence="1" type="ORF">QBC38DRAFT_515647</name>
</gene>
<evidence type="ECO:0000313" key="2">
    <source>
        <dbReference type="Proteomes" id="UP001301958"/>
    </source>
</evidence>
<protein>
    <submittedName>
        <fullName evidence="1">Uncharacterized protein</fullName>
    </submittedName>
</protein>
<comment type="caution">
    <text evidence="1">The sequence shown here is derived from an EMBL/GenBank/DDBJ whole genome shotgun (WGS) entry which is preliminary data.</text>
</comment>
<reference evidence="1" key="1">
    <citation type="journal article" date="2023" name="Mol. Phylogenet. Evol.">
        <title>Genome-scale phylogeny and comparative genomics of the fungal order Sordariales.</title>
        <authorList>
            <person name="Hensen N."/>
            <person name="Bonometti L."/>
            <person name="Westerberg I."/>
            <person name="Brannstrom I.O."/>
            <person name="Guillou S."/>
            <person name="Cros-Aarteil S."/>
            <person name="Calhoun S."/>
            <person name="Haridas S."/>
            <person name="Kuo A."/>
            <person name="Mondo S."/>
            <person name="Pangilinan J."/>
            <person name="Riley R."/>
            <person name="LaButti K."/>
            <person name="Andreopoulos B."/>
            <person name="Lipzen A."/>
            <person name="Chen C."/>
            <person name="Yan M."/>
            <person name="Daum C."/>
            <person name="Ng V."/>
            <person name="Clum A."/>
            <person name="Steindorff A."/>
            <person name="Ohm R.A."/>
            <person name="Martin F."/>
            <person name="Silar P."/>
            <person name="Natvig D.O."/>
            <person name="Lalanne C."/>
            <person name="Gautier V."/>
            <person name="Ament-Velasquez S.L."/>
            <person name="Kruys A."/>
            <person name="Hutchinson M.I."/>
            <person name="Powell A.J."/>
            <person name="Barry K."/>
            <person name="Miller A.N."/>
            <person name="Grigoriev I.V."/>
            <person name="Debuchy R."/>
            <person name="Gladieux P."/>
            <person name="Hiltunen Thoren M."/>
            <person name="Johannesson H."/>
        </authorList>
    </citation>
    <scope>NUCLEOTIDE SEQUENCE</scope>
    <source>
        <strain evidence="1">CBS 990.96</strain>
    </source>
</reference>